<keyword evidence="2" id="KW-0812">Transmembrane</keyword>
<dbReference type="EMBL" id="CP033905">
    <property type="protein sequence ID" value="AZR06258.1"/>
    <property type="molecule type" value="Genomic_DNA"/>
</dbReference>
<evidence type="ECO:0000313" key="4">
    <source>
        <dbReference type="Proteomes" id="UP000275951"/>
    </source>
</evidence>
<feature type="transmembrane region" description="Helical" evidence="2">
    <location>
        <begin position="100"/>
        <end position="118"/>
    </location>
</feature>
<proteinExistence type="predicted"/>
<keyword evidence="2" id="KW-1133">Transmembrane helix</keyword>
<organism evidence="3 4">
    <name type="scientific">Trueperella pyogenes</name>
    <dbReference type="NCBI Taxonomy" id="1661"/>
    <lineage>
        <taxon>Bacteria</taxon>
        <taxon>Bacillati</taxon>
        <taxon>Actinomycetota</taxon>
        <taxon>Actinomycetes</taxon>
        <taxon>Actinomycetales</taxon>
        <taxon>Actinomycetaceae</taxon>
        <taxon>Trueperella</taxon>
    </lineage>
</organism>
<dbReference type="AlphaFoldDB" id="A0A3S9QJT3"/>
<reference evidence="3 4" key="1">
    <citation type="submission" date="2018-11" db="EMBL/GenBank/DDBJ databases">
        <title>Multidrug-resistant genes are associated with an 42-kb island TGI1 carrying a complex class 1 integron in a Trueperella pyogenes.</title>
        <authorList>
            <person name="Dong W."/>
        </authorList>
    </citation>
    <scope>NUCLEOTIDE SEQUENCE [LARGE SCALE GENOMIC DNA]</scope>
    <source>
        <strain evidence="3 4">TP4</strain>
    </source>
</reference>
<name>A0A3S9QJT3_9ACTO</name>
<accession>A0A3S9QJT3</accession>
<gene>
    <name evidence="3" type="ORF">EBQ10_02420</name>
</gene>
<dbReference type="Proteomes" id="UP000275951">
    <property type="component" value="Chromosome"/>
</dbReference>
<sequence length="129" mass="13333">MLKAVEAWQAGDSAEVVQAGATVKKAREAVAAADTQKKLTEAMALCEAPMPAAPQKSEAQPKSEDQQPEVGQQVGHKGEVAQQKKAPHEELSFTGASTDGALGVALASILGGLGLVAASRHTARHRRDA</sequence>
<dbReference type="RefSeq" id="WP_039662199.1">
    <property type="nucleotide sequence ID" value="NZ_CP012649.1"/>
</dbReference>
<dbReference type="GeneID" id="97531847"/>
<feature type="region of interest" description="Disordered" evidence="1">
    <location>
        <begin position="49"/>
        <end position="95"/>
    </location>
</feature>
<protein>
    <submittedName>
        <fullName evidence="3">Uncharacterized protein</fullName>
    </submittedName>
</protein>
<evidence type="ECO:0000256" key="1">
    <source>
        <dbReference type="SAM" id="MobiDB-lite"/>
    </source>
</evidence>
<keyword evidence="2" id="KW-0472">Membrane</keyword>
<evidence type="ECO:0000313" key="3">
    <source>
        <dbReference type="EMBL" id="AZR06258.1"/>
    </source>
</evidence>
<evidence type="ECO:0000256" key="2">
    <source>
        <dbReference type="SAM" id="Phobius"/>
    </source>
</evidence>